<keyword evidence="9" id="KW-1185">Reference proteome</keyword>
<comment type="similarity">
    <text evidence="2">Belongs to the polysaccharide synthase family.</text>
</comment>
<comment type="caution">
    <text evidence="8">The sequence shown here is derived from an EMBL/GenBank/DDBJ whole genome shotgun (WGS) entry which is preliminary data.</text>
</comment>
<evidence type="ECO:0000256" key="1">
    <source>
        <dbReference type="ARBA" id="ARBA00004651"/>
    </source>
</evidence>
<organism evidence="8 9">
    <name type="scientific">Corallibacter vietnamensis</name>
    <dbReference type="NCBI Taxonomy" id="904130"/>
    <lineage>
        <taxon>Bacteria</taxon>
        <taxon>Pseudomonadati</taxon>
        <taxon>Bacteroidota</taxon>
        <taxon>Flavobacteriia</taxon>
        <taxon>Flavobacteriales</taxon>
        <taxon>Flavobacteriaceae</taxon>
        <taxon>Corallibacter</taxon>
    </lineage>
</organism>
<reference evidence="9" key="1">
    <citation type="journal article" date="2019" name="Int. J. Syst. Evol. Microbiol.">
        <title>The Global Catalogue of Microorganisms (GCM) 10K type strain sequencing project: providing services to taxonomists for standard genome sequencing and annotation.</title>
        <authorList>
            <consortium name="The Broad Institute Genomics Platform"/>
            <consortium name="The Broad Institute Genome Sequencing Center for Infectious Disease"/>
            <person name="Wu L."/>
            <person name="Ma J."/>
        </authorList>
    </citation>
    <scope>NUCLEOTIDE SEQUENCE [LARGE SCALE GENOMIC DNA]</scope>
    <source>
        <strain evidence="9">JCM 17525</strain>
    </source>
</reference>
<feature type="transmembrane region" description="Helical" evidence="7">
    <location>
        <begin position="384"/>
        <end position="404"/>
    </location>
</feature>
<feature type="transmembrane region" description="Helical" evidence="7">
    <location>
        <begin position="145"/>
        <end position="164"/>
    </location>
</feature>
<feature type="transmembrane region" description="Helical" evidence="7">
    <location>
        <begin position="321"/>
        <end position="337"/>
    </location>
</feature>
<keyword evidence="4 7" id="KW-0812">Transmembrane</keyword>
<proteinExistence type="inferred from homology"/>
<accession>A0ABP7GWK8</accession>
<feature type="transmembrane region" description="Helical" evidence="7">
    <location>
        <begin position="81"/>
        <end position="101"/>
    </location>
</feature>
<evidence type="ECO:0000256" key="2">
    <source>
        <dbReference type="ARBA" id="ARBA00007430"/>
    </source>
</evidence>
<dbReference type="Proteomes" id="UP001501456">
    <property type="component" value="Unassembled WGS sequence"/>
</dbReference>
<dbReference type="RefSeq" id="WP_344727042.1">
    <property type="nucleotide sequence ID" value="NZ_BAABBI010000001.1"/>
</dbReference>
<feature type="transmembrane region" description="Helical" evidence="7">
    <location>
        <begin position="45"/>
        <end position="69"/>
    </location>
</feature>
<evidence type="ECO:0000256" key="5">
    <source>
        <dbReference type="ARBA" id="ARBA00022989"/>
    </source>
</evidence>
<feature type="transmembrane region" description="Helical" evidence="7">
    <location>
        <begin position="12"/>
        <end position="39"/>
    </location>
</feature>
<dbReference type="PANTHER" id="PTHR30250">
    <property type="entry name" value="PST FAMILY PREDICTED COLANIC ACID TRANSPORTER"/>
    <property type="match status" value="1"/>
</dbReference>
<keyword evidence="3" id="KW-1003">Cell membrane</keyword>
<keyword evidence="6 7" id="KW-0472">Membrane</keyword>
<dbReference type="EMBL" id="BAABBI010000001">
    <property type="protein sequence ID" value="GAA3777142.1"/>
    <property type="molecule type" value="Genomic_DNA"/>
</dbReference>
<feature type="transmembrane region" description="Helical" evidence="7">
    <location>
        <begin position="358"/>
        <end position="378"/>
    </location>
</feature>
<evidence type="ECO:0000256" key="6">
    <source>
        <dbReference type="ARBA" id="ARBA00023136"/>
    </source>
</evidence>
<feature type="transmembrane region" description="Helical" evidence="7">
    <location>
        <begin position="293"/>
        <end position="309"/>
    </location>
</feature>
<feature type="transmembrane region" description="Helical" evidence="7">
    <location>
        <begin position="210"/>
        <end position="230"/>
    </location>
</feature>
<dbReference type="InterPro" id="IPR050833">
    <property type="entry name" value="Poly_Biosynth_Transport"/>
</dbReference>
<sequence length="488" mass="54585">MSKGLKQKTFIGFLWLFAGSSTQTILQVIVLSILARLVVPAEFGVISIATVFIGFSRIFSQLGMGAAIVQKKVVTTCHIRTAFTTSLVIGTFFCVLIQVFANQIAVYFEIQELALVLKLISSIFIIDSFITISQALLQRKMRMKYFALTELISYAIGFGALGIVLAFYGYGVYALVFAYILQAIIRAIILSFFEPHSIIPYFNKKSFKDLFFYGSGQTIAKIANYVAGQGDNLIVGKMLTASDLGFYSRAFQLMVAPVNLIGQSLNIVLFPALASVQTDMKKVKNAFYKSTQLVAYASLIISGILIVNAREVVLILLGENWLQVVVPFQILAVGTIFRMSYKISDSLIKALGDVHRRAIVQIVYAICVFSFSYIGHFWGIKGVALGIFAAIFLNFVFMTHLSLLQFKDYWIKFILLYIKPLILSLVVFAFAYFTLSSLRLLALNIIITEILYLFIVFGFLIIVILWFKNTLGISNEVNLVLKKIKSKR</sequence>
<name>A0ABP7GWK8_9FLAO</name>
<dbReference type="Pfam" id="PF13440">
    <property type="entry name" value="Polysacc_synt_3"/>
    <property type="match status" value="1"/>
</dbReference>
<feature type="transmembrane region" description="Helical" evidence="7">
    <location>
        <begin position="441"/>
        <end position="467"/>
    </location>
</feature>
<evidence type="ECO:0000256" key="3">
    <source>
        <dbReference type="ARBA" id="ARBA00022475"/>
    </source>
</evidence>
<protein>
    <submittedName>
        <fullName evidence="8">Lipopolysaccharide biosynthesis protein</fullName>
    </submittedName>
</protein>
<dbReference type="PANTHER" id="PTHR30250:SF10">
    <property type="entry name" value="LIPOPOLYSACCHARIDE BIOSYNTHESIS PROTEIN WZXC"/>
    <property type="match status" value="1"/>
</dbReference>
<evidence type="ECO:0000256" key="4">
    <source>
        <dbReference type="ARBA" id="ARBA00022692"/>
    </source>
</evidence>
<dbReference type="CDD" id="cd13127">
    <property type="entry name" value="MATE_tuaB_like"/>
    <property type="match status" value="1"/>
</dbReference>
<keyword evidence="5 7" id="KW-1133">Transmembrane helix</keyword>
<evidence type="ECO:0000313" key="9">
    <source>
        <dbReference type="Proteomes" id="UP001501456"/>
    </source>
</evidence>
<feature type="transmembrane region" description="Helical" evidence="7">
    <location>
        <begin position="250"/>
        <end position="273"/>
    </location>
</feature>
<gene>
    <name evidence="8" type="ORF">GCM10022271_06660</name>
</gene>
<feature type="transmembrane region" description="Helical" evidence="7">
    <location>
        <begin position="416"/>
        <end position="435"/>
    </location>
</feature>
<evidence type="ECO:0000313" key="8">
    <source>
        <dbReference type="EMBL" id="GAA3777142.1"/>
    </source>
</evidence>
<evidence type="ECO:0000256" key="7">
    <source>
        <dbReference type="SAM" id="Phobius"/>
    </source>
</evidence>
<feature type="transmembrane region" description="Helical" evidence="7">
    <location>
        <begin position="113"/>
        <end position="133"/>
    </location>
</feature>
<feature type="transmembrane region" description="Helical" evidence="7">
    <location>
        <begin position="170"/>
        <end position="189"/>
    </location>
</feature>
<comment type="subcellular location">
    <subcellularLocation>
        <location evidence="1">Cell membrane</location>
        <topology evidence="1">Multi-pass membrane protein</topology>
    </subcellularLocation>
</comment>